<evidence type="ECO:0000256" key="3">
    <source>
        <dbReference type="ARBA" id="ARBA00018029"/>
    </source>
</evidence>
<evidence type="ECO:0000256" key="1">
    <source>
        <dbReference type="ARBA" id="ARBA00010716"/>
    </source>
</evidence>
<evidence type="ECO:0000256" key="5">
    <source>
        <dbReference type="ARBA" id="ARBA00022801"/>
    </source>
</evidence>
<comment type="caution">
    <text evidence="14">The sequence shown here is derived from an EMBL/GenBank/DDBJ whole genome shotgun (WGS) entry which is preliminary data.</text>
</comment>
<dbReference type="PANTHER" id="PTHR11113">
    <property type="entry name" value="N-ACETYLGLUCOSAMINE-6-PHOSPHATE DEACETYLASE"/>
    <property type="match status" value="1"/>
</dbReference>
<proteinExistence type="inferred from homology"/>
<evidence type="ECO:0000256" key="10">
    <source>
        <dbReference type="PIRSR" id="PIRSR038994-1"/>
    </source>
</evidence>
<organism evidence="14 15">
    <name type="scientific">Psychrobacillus vulpis</name>
    <dbReference type="NCBI Taxonomy" id="2325572"/>
    <lineage>
        <taxon>Bacteria</taxon>
        <taxon>Bacillati</taxon>
        <taxon>Bacillota</taxon>
        <taxon>Bacilli</taxon>
        <taxon>Bacillales</taxon>
        <taxon>Bacillaceae</taxon>
        <taxon>Psychrobacillus</taxon>
    </lineage>
</organism>
<dbReference type="InterPro" id="IPR006680">
    <property type="entry name" value="Amidohydro-rel"/>
</dbReference>
<evidence type="ECO:0000256" key="2">
    <source>
        <dbReference type="ARBA" id="ARBA00011899"/>
    </source>
</evidence>
<gene>
    <name evidence="14" type="primary">nagA</name>
    <name evidence="14" type="ORF">FG384_04185</name>
</gene>
<dbReference type="CDD" id="cd00854">
    <property type="entry name" value="NagA"/>
    <property type="match status" value="1"/>
</dbReference>
<dbReference type="NCBIfam" id="TIGR00221">
    <property type="entry name" value="nagA"/>
    <property type="match status" value="1"/>
</dbReference>
<protein>
    <recommendedName>
        <fullName evidence="3">N-acetylglucosamine-6-phosphate deacetylase</fullName>
        <ecNumber evidence="2">3.5.1.25</ecNumber>
    </recommendedName>
</protein>
<evidence type="ECO:0000259" key="13">
    <source>
        <dbReference type="Pfam" id="PF01979"/>
    </source>
</evidence>
<feature type="active site" description="Proton donor/acceptor" evidence="10">
    <location>
        <position position="275"/>
    </location>
</feature>
<feature type="binding site" evidence="11">
    <location>
        <begin position="308"/>
        <end position="310"/>
    </location>
    <ligand>
        <name>substrate</name>
    </ligand>
</feature>
<dbReference type="InterPro" id="IPR011059">
    <property type="entry name" value="Metal-dep_hydrolase_composite"/>
</dbReference>
<dbReference type="EC" id="3.5.1.25" evidence="2"/>
<dbReference type="Proteomes" id="UP000316626">
    <property type="component" value="Unassembled WGS sequence"/>
</dbReference>
<dbReference type="PIRSF" id="PIRSF038994">
    <property type="entry name" value="NagA"/>
    <property type="match status" value="1"/>
</dbReference>
<dbReference type="Pfam" id="PF01979">
    <property type="entry name" value="Amidohydro_1"/>
    <property type="match status" value="1"/>
</dbReference>
<evidence type="ECO:0000256" key="9">
    <source>
        <dbReference type="PIRNR" id="PIRNR038994"/>
    </source>
</evidence>
<dbReference type="GO" id="GO:0008448">
    <property type="term" value="F:N-acetylglucosamine-6-phosphate deacetylase activity"/>
    <property type="evidence" value="ECO:0007669"/>
    <property type="project" value="UniProtKB-EC"/>
</dbReference>
<feature type="binding site" evidence="12">
    <location>
        <position position="130"/>
    </location>
    <ligand>
        <name>Zn(2+)</name>
        <dbReference type="ChEBI" id="CHEBI:29105"/>
    </ligand>
</feature>
<feature type="binding site" evidence="11">
    <location>
        <position position="252"/>
    </location>
    <ligand>
        <name>substrate</name>
    </ligand>
</feature>
<evidence type="ECO:0000256" key="8">
    <source>
        <dbReference type="ARBA" id="ARBA00060590"/>
    </source>
</evidence>
<feature type="binding site" evidence="11">
    <location>
        <position position="228"/>
    </location>
    <ligand>
        <name>substrate</name>
    </ligand>
</feature>
<comment type="pathway">
    <text evidence="8">Amino-sugar metabolism; N-acetylneuraminate degradation; D-fructose 6-phosphate from N-acetylneuraminate: step 4/5.</text>
</comment>
<comment type="similarity">
    <text evidence="1 9">Belongs to the metallo-dependent hydrolases superfamily. NagA family.</text>
</comment>
<dbReference type="GO" id="GO:0046872">
    <property type="term" value="F:metal ion binding"/>
    <property type="evidence" value="ECO:0007669"/>
    <property type="project" value="UniProtKB-KW"/>
</dbReference>
<dbReference type="RefSeq" id="WP_142641335.1">
    <property type="nucleotide sequence ID" value="NZ_VDGI01000003.1"/>
</dbReference>
<evidence type="ECO:0000256" key="6">
    <source>
        <dbReference type="ARBA" id="ARBA00023277"/>
    </source>
</evidence>
<feature type="domain" description="Amidohydrolase-related" evidence="13">
    <location>
        <begin position="53"/>
        <end position="381"/>
    </location>
</feature>
<dbReference type="AlphaFoldDB" id="A0A544TTQ8"/>
<dbReference type="EMBL" id="VDGI01000003">
    <property type="protein sequence ID" value="TQR20800.1"/>
    <property type="molecule type" value="Genomic_DNA"/>
</dbReference>
<dbReference type="Gene3D" id="3.20.20.140">
    <property type="entry name" value="Metal-dependent hydrolases"/>
    <property type="match status" value="1"/>
</dbReference>
<sequence length="385" mass="42234">MTEILIQNIRIALENGQLMNGDILIRNGKIAQITEESFPNYRGKTLNGQSLLALPGFIDIHIHGAMGADFMDGEKEATNRIAEYLPKEGTTSFLMTTMTQAPENIQKAIKVNMKLLTESKGAEMLGIHLEGPFINKEFAGAQPLDYICNPSKSVIEKWFGEQLEHLKIVTLAPEKDTNYDVTRYLSNHGIIVSAGHTKATSLEITEAMQNGLTQLTHYANAMSGLHHREIGVVGAGLLNENLLCEVIADGIHLSDDMLTLIYKIIGADRMILITDSMRAKGLSDGEFTLGNQKVRVTGNEARLENGTLAGSVLKMNDALKRISRLVNAPIVDLMKMSSSNAAHCLGIFERKGSLKVGKDADIVLLNNEFEVIYTFCKGKLVYSAN</sequence>
<feature type="binding site" evidence="11">
    <location>
        <begin position="220"/>
        <end position="221"/>
    </location>
    <ligand>
        <name>substrate</name>
    </ligand>
</feature>
<keyword evidence="6 9" id="KW-0119">Carbohydrate metabolism</keyword>
<evidence type="ECO:0000256" key="7">
    <source>
        <dbReference type="ARBA" id="ARBA00047647"/>
    </source>
</evidence>
<evidence type="ECO:0000256" key="4">
    <source>
        <dbReference type="ARBA" id="ARBA00022723"/>
    </source>
</evidence>
<feature type="binding site" evidence="12">
    <location>
        <position position="196"/>
    </location>
    <ligand>
        <name>Zn(2+)</name>
        <dbReference type="ChEBI" id="CHEBI:29105"/>
    </ligand>
</feature>
<dbReference type="Gene3D" id="2.30.40.10">
    <property type="entry name" value="Urease, subunit C, domain 1"/>
    <property type="match status" value="1"/>
</dbReference>
<dbReference type="PANTHER" id="PTHR11113:SF14">
    <property type="entry name" value="N-ACETYLGLUCOSAMINE-6-PHOSPHATE DEACETYLASE"/>
    <property type="match status" value="1"/>
</dbReference>
<keyword evidence="15" id="KW-1185">Reference proteome</keyword>
<feature type="binding site" evidence="11">
    <location>
        <position position="141"/>
    </location>
    <ligand>
        <name>substrate</name>
    </ligand>
</feature>
<feature type="binding site" evidence="12">
    <location>
        <position position="217"/>
    </location>
    <ligand>
        <name>Zn(2+)</name>
        <dbReference type="ChEBI" id="CHEBI:29105"/>
    </ligand>
</feature>
<comment type="cofactor">
    <cofactor evidence="12">
        <name>a divalent metal cation</name>
        <dbReference type="ChEBI" id="CHEBI:60240"/>
    </cofactor>
    <text evidence="12">Binds 1 divalent metal cation per subunit.</text>
</comment>
<evidence type="ECO:0000256" key="12">
    <source>
        <dbReference type="PIRSR" id="PIRSR038994-3"/>
    </source>
</evidence>
<keyword evidence="5 9" id="KW-0378">Hydrolase</keyword>
<reference evidence="14 15" key="1">
    <citation type="submission" date="2019-06" db="EMBL/GenBank/DDBJ databases">
        <title>Psychrobacillus vulpis sp. nov., a new species isolated from feces of a red fox that inhabits in The Tablas de Daimiel Natural Park, Albacete, Spain.</title>
        <authorList>
            <person name="Rodriguez M."/>
            <person name="Reina J.C."/>
            <person name="Bejar V."/>
            <person name="Llamas I."/>
        </authorList>
    </citation>
    <scope>NUCLEOTIDE SEQUENCE [LARGE SCALE GENOMIC DNA]</scope>
    <source>
        <strain evidence="14 15">Z8</strain>
    </source>
</reference>
<accession>A0A544TTQ8</accession>
<comment type="catalytic activity">
    <reaction evidence="7">
        <text>N-acetyl-D-glucosamine 6-phosphate + H2O = D-glucosamine 6-phosphate + acetate</text>
        <dbReference type="Rhea" id="RHEA:22936"/>
        <dbReference type="ChEBI" id="CHEBI:15377"/>
        <dbReference type="ChEBI" id="CHEBI:30089"/>
        <dbReference type="ChEBI" id="CHEBI:57513"/>
        <dbReference type="ChEBI" id="CHEBI:58725"/>
        <dbReference type="EC" id="3.5.1.25"/>
    </reaction>
</comment>
<dbReference type="InterPro" id="IPR003764">
    <property type="entry name" value="GlcNAc_6-P_deAcase"/>
</dbReference>
<dbReference type="InterPro" id="IPR032466">
    <property type="entry name" value="Metal_Hydrolase"/>
</dbReference>
<evidence type="ECO:0000313" key="15">
    <source>
        <dbReference type="Proteomes" id="UP000316626"/>
    </source>
</evidence>
<evidence type="ECO:0000313" key="14">
    <source>
        <dbReference type="EMBL" id="TQR20800.1"/>
    </source>
</evidence>
<evidence type="ECO:0000256" key="11">
    <source>
        <dbReference type="PIRSR" id="PIRSR038994-2"/>
    </source>
</evidence>
<dbReference type="FunFam" id="3.20.20.140:FF:000004">
    <property type="entry name" value="N-acetylglucosamine-6-phosphate deacetylase"/>
    <property type="match status" value="1"/>
</dbReference>
<dbReference type="SUPFAM" id="SSF51556">
    <property type="entry name" value="Metallo-dependent hydrolases"/>
    <property type="match status" value="1"/>
</dbReference>
<dbReference type="SUPFAM" id="SSF51338">
    <property type="entry name" value="Composite domain of metallo-dependent hydrolases"/>
    <property type="match status" value="1"/>
</dbReference>
<keyword evidence="4 12" id="KW-0479">Metal-binding</keyword>
<dbReference type="GO" id="GO:0006046">
    <property type="term" value="P:N-acetylglucosamine catabolic process"/>
    <property type="evidence" value="ECO:0007669"/>
    <property type="project" value="TreeGrafter"/>
</dbReference>
<name>A0A544TTQ8_9BACI</name>
<dbReference type="OrthoDB" id="9776488at2"/>